<evidence type="ECO:0000256" key="2">
    <source>
        <dbReference type="ARBA" id="ARBA00022692"/>
    </source>
</evidence>
<name>A0ABP9B825_9PSEU</name>
<dbReference type="PRINTS" id="PR01036">
    <property type="entry name" value="TCRTETB"/>
</dbReference>
<feature type="transmembrane region" description="Helical" evidence="6">
    <location>
        <begin position="240"/>
        <end position="261"/>
    </location>
</feature>
<accession>A0ABP9B825</accession>
<comment type="subcellular location">
    <subcellularLocation>
        <location evidence="1">Cell membrane</location>
        <topology evidence="1">Multi-pass membrane protein</topology>
    </subcellularLocation>
</comment>
<gene>
    <name evidence="8" type="ORF">GCM10023200_28600</name>
</gene>
<feature type="compositionally biased region" description="Low complexity" evidence="5">
    <location>
        <begin position="529"/>
        <end position="542"/>
    </location>
</feature>
<feature type="transmembrane region" description="Helical" evidence="6">
    <location>
        <begin position="348"/>
        <end position="367"/>
    </location>
</feature>
<sequence length="656" mass="67207">MSAPATSAPATTSAAGALPGTRHVLVALSGLLMALFVAILSSTIVSNALPRILADLGGTQAQYTWVVTASLLAMTASTPIWGKLADLFSKKLLVQLAITLFIVGSMLCGLTTGTGELIGFRVVQGLGMGGLMALAQVVIAAIIPPRERGRYSGYLGAIMAVATVGGPLIGGVIVDTIGWRWCFYVTVPIAVVALVVLQRTLTVPTVKREVHIDYLGAVLIAAGVSALLIWTSLAGHQFAWGSWASVAWVGGGVLALVLAVVVESRVREPIVPLHLFRNPTVALATVAGLFVGVAMFGSTVYLSQFFQLARGATATEAGLLTLPMIAGLFLSSTIVGQLISRYGRWKPYLVGGGVLLTAGLLLEGLFVSATLPYGLLAVFMAMVGVGVGATQQNLVLAVQNQVALSEMGAASSTVAFFRSLGGAAGVAALGALLSSQVTSSISDGLARLGVPASATASSSGQIPNLATLPAPIRTVIENAYGDAIGLLFLVAAPLALIALIAIVLLREVPLRSTIDIEETGAGTPEETSVPDTRTGPVTTPVPVSRPLLSGTVRHDGRPAAGAVLTVVDADGRQLGRSVADREGRYAAYGSAPGRPHLLVVQWHGTPHVEALGGATGPQRRDIVLTSDAGPDTGPDSGRHARVAALDTPTVALGAER</sequence>
<feature type="transmembrane region" description="Helical" evidence="6">
    <location>
        <begin position="183"/>
        <end position="202"/>
    </location>
</feature>
<dbReference type="InterPro" id="IPR011701">
    <property type="entry name" value="MFS"/>
</dbReference>
<keyword evidence="3 6" id="KW-1133">Transmembrane helix</keyword>
<dbReference type="Proteomes" id="UP001500928">
    <property type="component" value="Unassembled WGS sequence"/>
</dbReference>
<feature type="transmembrane region" description="Helical" evidence="6">
    <location>
        <begin position="154"/>
        <end position="177"/>
    </location>
</feature>
<dbReference type="InterPro" id="IPR020846">
    <property type="entry name" value="MFS_dom"/>
</dbReference>
<feature type="domain" description="Major facilitator superfamily (MFS) profile" evidence="7">
    <location>
        <begin position="27"/>
        <end position="510"/>
    </location>
</feature>
<evidence type="ECO:0000256" key="5">
    <source>
        <dbReference type="SAM" id="MobiDB-lite"/>
    </source>
</evidence>
<evidence type="ECO:0000259" key="7">
    <source>
        <dbReference type="PROSITE" id="PS50850"/>
    </source>
</evidence>
<dbReference type="SUPFAM" id="SSF103473">
    <property type="entry name" value="MFS general substrate transporter"/>
    <property type="match status" value="1"/>
</dbReference>
<evidence type="ECO:0000256" key="3">
    <source>
        <dbReference type="ARBA" id="ARBA00022989"/>
    </source>
</evidence>
<feature type="transmembrane region" description="Helical" evidence="6">
    <location>
        <begin position="281"/>
        <end position="302"/>
    </location>
</feature>
<dbReference type="PROSITE" id="PS50850">
    <property type="entry name" value="MFS"/>
    <property type="match status" value="1"/>
</dbReference>
<evidence type="ECO:0000256" key="1">
    <source>
        <dbReference type="ARBA" id="ARBA00004651"/>
    </source>
</evidence>
<evidence type="ECO:0000313" key="9">
    <source>
        <dbReference type="Proteomes" id="UP001500928"/>
    </source>
</evidence>
<feature type="transmembrane region" description="Helical" evidence="6">
    <location>
        <begin position="118"/>
        <end position="142"/>
    </location>
</feature>
<comment type="caution">
    <text evidence="8">The sequence shown here is derived from an EMBL/GenBank/DDBJ whole genome shotgun (WGS) entry which is preliminary data.</text>
</comment>
<feature type="transmembrane region" description="Helical" evidence="6">
    <location>
        <begin position="61"/>
        <end position="81"/>
    </location>
</feature>
<keyword evidence="2 6" id="KW-0812">Transmembrane</keyword>
<dbReference type="Gene3D" id="1.20.1720.10">
    <property type="entry name" value="Multidrug resistance protein D"/>
    <property type="match status" value="1"/>
</dbReference>
<evidence type="ECO:0000313" key="8">
    <source>
        <dbReference type="EMBL" id="GAA4791599.1"/>
    </source>
</evidence>
<dbReference type="EMBL" id="BAABHO010000020">
    <property type="protein sequence ID" value="GAA4791599.1"/>
    <property type="molecule type" value="Genomic_DNA"/>
</dbReference>
<evidence type="ECO:0000256" key="4">
    <source>
        <dbReference type="ARBA" id="ARBA00023136"/>
    </source>
</evidence>
<dbReference type="Pfam" id="PF07690">
    <property type="entry name" value="MFS_1"/>
    <property type="match status" value="1"/>
</dbReference>
<feature type="transmembrane region" description="Helical" evidence="6">
    <location>
        <begin position="93"/>
        <end position="112"/>
    </location>
</feature>
<organism evidence="8 9">
    <name type="scientific">Actinomycetospora chlora</name>
    <dbReference type="NCBI Taxonomy" id="663608"/>
    <lineage>
        <taxon>Bacteria</taxon>
        <taxon>Bacillati</taxon>
        <taxon>Actinomycetota</taxon>
        <taxon>Actinomycetes</taxon>
        <taxon>Pseudonocardiales</taxon>
        <taxon>Pseudonocardiaceae</taxon>
        <taxon>Actinomycetospora</taxon>
    </lineage>
</organism>
<reference evidence="9" key="1">
    <citation type="journal article" date="2019" name="Int. J. Syst. Evol. Microbiol.">
        <title>The Global Catalogue of Microorganisms (GCM) 10K type strain sequencing project: providing services to taxonomists for standard genome sequencing and annotation.</title>
        <authorList>
            <consortium name="The Broad Institute Genomics Platform"/>
            <consortium name="The Broad Institute Genome Sequencing Center for Infectious Disease"/>
            <person name="Wu L."/>
            <person name="Ma J."/>
        </authorList>
    </citation>
    <scope>NUCLEOTIDE SEQUENCE [LARGE SCALE GENOMIC DNA]</scope>
    <source>
        <strain evidence="9">JCM 17979</strain>
    </source>
</reference>
<dbReference type="PANTHER" id="PTHR23501">
    <property type="entry name" value="MAJOR FACILITATOR SUPERFAMILY"/>
    <property type="match status" value="1"/>
</dbReference>
<feature type="transmembrane region" description="Helical" evidence="6">
    <location>
        <begin position="214"/>
        <end position="234"/>
    </location>
</feature>
<feature type="transmembrane region" description="Helical" evidence="6">
    <location>
        <begin position="317"/>
        <end position="336"/>
    </location>
</feature>
<feature type="transmembrane region" description="Helical" evidence="6">
    <location>
        <begin position="483"/>
        <end position="505"/>
    </location>
</feature>
<dbReference type="Gene3D" id="1.20.1250.20">
    <property type="entry name" value="MFS general substrate transporter like domains"/>
    <property type="match status" value="1"/>
</dbReference>
<feature type="transmembrane region" description="Helical" evidence="6">
    <location>
        <begin position="415"/>
        <end position="433"/>
    </location>
</feature>
<protein>
    <submittedName>
        <fullName evidence="8">MDR family MFS transporter</fullName>
    </submittedName>
</protein>
<feature type="region of interest" description="Disordered" evidence="5">
    <location>
        <begin position="517"/>
        <end position="544"/>
    </location>
</feature>
<dbReference type="InterPro" id="IPR036259">
    <property type="entry name" value="MFS_trans_sf"/>
</dbReference>
<feature type="transmembrane region" description="Helical" evidence="6">
    <location>
        <begin position="373"/>
        <end position="394"/>
    </location>
</feature>
<keyword evidence="9" id="KW-1185">Reference proteome</keyword>
<dbReference type="RefSeq" id="WP_345415706.1">
    <property type="nucleotide sequence ID" value="NZ_BAABHO010000020.1"/>
</dbReference>
<dbReference type="PANTHER" id="PTHR23501:SF197">
    <property type="entry name" value="COMD"/>
    <property type="match status" value="1"/>
</dbReference>
<dbReference type="CDD" id="cd17502">
    <property type="entry name" value="MFS_Azr1_MDR_like"/>
    <property type="match status" value="1"/>
</dbReference>
<evidence type="ECO:0000256" key="6">
    <source>
        <dbReference type="SAM" id="Phobius"/>
    </source>
</evidence>
<feature type="transmembrane region" description="Helical" evidence="6">
    <location>
        <begin position="24"/>
        <end position="49"/>
    </location>
</feature>
<proteinExistence type="predicted"/>
<keyword evidence="4 6" id="KW-0472">Membrane</keyword>